<protein>
    <submittedName>
        <fullName evidence="1">Uncharacterized protein</fullName>
    </submittedName>
</protein>
<keyword evidence="2" id="KW-1185">Reference proteome</keyword>
<accession>A0A0C2V390</accession>
<proteinExistence type="predicted"/>
<dbReference type="EMBL" id="JXSL01000023">
    <property type="protein sequence ID" value="KIL99556.1"/>
    <property type="molecule type" value="Genomic_DNA"/>
</dbReference>
<comment type="caution">
    <text evidence="1">The sequence shown here is derived from an EMBL/GenBank/DDBJ whole genome shotgun (WGS) entry which is preliminary data.</text>
</comment>
<evidence type="ECO:0000313" key="1">
    <source>
        <dbReference type="EMBL" id="KIL99556.1"/>
    </source>
</evidence>
<sequence length="118" mass="12421">MTAPHYALAAVRAWLPDHLTRHFDLAMKGEKYAPANLVNAAAPEIRAALLSKLFKAGAPKPVICEMVAALVAEDRDAALEAARRAPGLAAWVGHAILTAGPVRLVALSSPKPRALSPD</sequence>
<dbReference type="Proteomes" id="UP000031971">
    <property type="component" value="Unassembled WGS sequence"/>
</dbReference>
<dbReference type="RefSeq" id="WP_009868336.1">
    <property type="nucleotide sequence ID" value="NZ_JXSL01000023.1"/>
</dbReference>
<organism evidence="1 2">
    <name type="scientific">Paramagnetospirillum magnetotacticum MS-1</name>
    <dbReference type="NCBI Taxonomy" id="272627"/>
    <lineage>
        <taxon>Bacteria</taxon>
        <taxon>Pseudomonadati</taxon>
        <taxon>Pseudomonadota</taxon>
        <taxon>Alphaproteobacteria</taxon>
        <taxon>Rhodospirillales</taxon>
        <taxon>Magnetospirillaceae</taxon>
        <taxon>Paramagnetospirillum</taxon>
    </lineage>
</organism>
<dbReference type="STRING" id="272627.CCC_04072"/>
<gene>
    <name evidence="1" type="ORF">CCC_04072</name>
</gene>
<name>A0A0C2V390_PARME</name>
<evidence type="ECO:0000313" key="2">
    <source>
        <dbReference type="Proteomes" id="UP000031971"/>
    </source>
</evidence>
<reference evidence="1 2" key="1">
    <citation type="submission" date="2015-01" db="EMBL/GenBank/DDBJ databases">
        <title>Genome Sequence of Magnetospirillum magnetotacticum Strain MS-1.</title>
        <authorList>
            <person name="Marinov G.K."/>
            <person name="Smalley M.D."/>
            <person name="DeSalvo G."/>
        </authorList>
    </citation>
    <scope>NUCLEOTIDE SEQUENCE [LARGE SCALE GENOMIC DNA]</scope>
    <source>
        <strain evidence="1 2">MS-1</strain>
    </source>
</reference>
<dbReference type="AlphaFoldDB" id="A0A0C2V390"/>